<evidence type="ECO:0000313" key="1">
    <source>
        <dbReference type="EMBL" id="CCB88218.1"/>
    </source>
</evidence>
<dbReference type="EMBL" id="FR872582">
    <property type="protein sequence ID" value="CCB88218.1"/>
    <property type="molecule type" value="Genomic_DNA"/>
</dbReference>
<dbReference type="Proteomes" id="UP000000496">
    <property type="component" value="Chromosome gsn.131"/>
</dbReference>
<dbReference type="HOGENOM" id="CLU_2411584_0_0_0"/>
<reference key="1">
    <citation type="journal article" date="2011" name="Mol. Biol. Evol.">
        <title>Unity in variety -- the pan-genome of the Chlamydiae.</title>
        <authorList>
            <person name="Collingro A."/>
            <person name="Tischler P."/>
            <person name="Weinmaier T."/>
            <person name="Penz T."/>
            <person name="Heinz E."/>
            <person name="Brunham R.C."/>
            <person name="Read T.D."/>
            <person name="Bavoil P.M."/>
            <person name="Sachse K."/>
            <person name="Kahane S."/>
            <person name="Friedman M.G."/>
            <person name="Rattei T."/>
            <person name="Myers G.S.A."/>
            <person name="Horn M."/>
        </authorList>
    </citation>
    <scope>NUCLEOTIDE SEQUENCE</scope>
    <source>
        <strain>Z</strain>
    </source>
</reference>
<name>F8L688_SIMNZ</name>
<organism evidence="1 2">
    <name type="scientific">Simkania negevensis (strain ATCC VR-1471 / DSM 27360 / Z)</name>
    <dbReference type="NCBI Taxonomy" id="331113"/>
    <lineage>
        <taxon>Bacteria</taxon>
        <taxon>Pseudomonadati</taxon>
        <taxon>Chlamydiota</taxon>
        <taxon>Chlamydiia</taxon>
        <taxon>Parachlamydiales</taxon>
        <taxon>Simkaniaceae</taxon>
        <taxon>Simkania</taxon>
    </lineage>
</organism>
<dbReference type="KEGG" id="sng:SNE_A03410"/>
<sequence length="92" mass="10363">MKVTPLIACVMITQIFPANKSLAKKRLKLYLFSFDLVKNGQVAQLVEQRTENPCVASSILALANQKADVIHQPFFLKLVIMSIELIKSNFRS</sequence>
<dbReference type="AntiFam" id="ANF00010">
    <property type="entry name" value="tRNA translation"/>
</dbReference>
<keyword evidence="2" id="KW-1185">Reference proteome</keyword>
<protein>
    <submittedName>
        <fullName evidence="1">Uncharacterized protein</fullName>
    </submittedName>
</protein>
<dbReference type="AlphaFoldDB" id="F8L688"/>
<accession>F8L688</accession>
<proteinExistence type="predicted"/>
<reference evidence="1 2" key="2">
    <citation type="journal article" date="2011" name="Mol. Biol. Evol.">
        <title>Unity in variety--the pan-genome of the Chlamydiae.</title>
        <authorList>
            <person name="Collingro A."/>
            <person name="Tischler P."/>
            <person name="Weinmaier T."/>
            <person name="Penz T."/>
            <person name="Heinz E."/>
            <person name="Brunham R.C."/>
            <person name="Read T.D."/>
            <person name="Bavoil P.M."/>
            <person name="Sachse K."/>
            <person name="Kahane S."/>
            <person name="Friedman M.G."/>
            <person name="Rattei T."/>
            <person name="Myers G.S."/>
            <person name="Horn M."/>
        </authorList>
    </citation>
    <scope>NUCLEOTIDE SEQUENCE [LARGE SCALE GENOMIC DNA]</scope>
    <source>
        <strain evidence="2">ATCC VR-1471 / Z</strain>
    </source>
</reference>
<evidence type="ECO:0000313" key="2">
    <source>
        <dbReference type="Proteomes" id="UP000000496"/>
    </source>
</evidence>
<gene>
    <name evidence="1" type="ordered locus">SNE_A03410</name>
</gene>